<keyword evidence="3" id="KW-0690">Ribosome biogenesis</keyword>
<feature type="compositionally biased region" description="Basic residues" evidence="7">
    <location>
        <begin position="131"/>
        <end position="141"/>
    </location>
</feature>
<protein>
    <submittedName>
        <fullName evidence="8">Nop14-like family-domain-containing protein</fullName>
    </submittedName>
</protein>
<dbReference type="EMBL" id="RBNJ01003207">
    <property type="protein sequence ID" value="RUS31183.1"/>
    <property type="molecule type" value="Genomic_DNA"/>
</dbReference>
<keyword evidence="4" id="KW-0698">rRNA processing</keyword>
<proteinExistence type="inferred from homology"/>
<evidence type="ECO:0000256" key="1">
    <source>
        <dbReference type="ARBA" id="ARBA00004604"/>
    </source>
</evidence>
<feature type="compositionally biased region" description="Basic and acidic residues" evidence="7">
    <location>
        <begin position="1"/>
        <end position="26"/>
    </location>
</feature>
<dbReference type="PANTHER" id="PTHR23183:SF0">
    <property type="entry name" value="NUCLEOLAR PROTEIN 14"/>
    <property type="match status" value="1"/>
</dbReference>
<evidence type="ECO:0000256" key="2">
    <source>
        <dbReference type="ARBA" id="ARBA00007466"/>
    </source>
</evidence>
<evidence type="ECO:0000313" key="8">
    <source>
        <dbReference type="EMBL" id="RUS31183.1"/>
    </source>
</evidence>
<evidence type="ECO:0000256" key="4">
    <source>
        <dbReference type="ARBA" id="ARBA00022552"/>
    </source>
</evidence>
<feature type="compositionally biased region" description="Acidic residues" evidence="7">
    <location>
        <begin position="116"/>
        <end position="127"/>
    </location>
</feature>
<feature type="region of interest" description="Disordered" evidence="7">
    <location>
        <begin position="1"/>
        <end position="239"/>
    </location>
</feature>
<keyword evidence="5" id="KW-0539">Nucleus</keyword>
<evidence type="ECO:0000256" key="6">
    <source>
        <dbReference type="ARBA" id="ARBA00024695"/>
    </source>
</evidence>
<dbReference type="GO" id="GO:0030490">
    <property type="term" value="P:maturation of SSU-rRNA"/>
    <property type="evidence" value="ECO:0007669"/>
    <property type="project" value="TreeGrafter"/>
</dbReference>
<comment type="subcellular location">
    <subcellularLocation>
        <location evidence="1">Nucleus</location>
        <location evidence="1">Nucleolus</location>
    </subcellularLocation>
</comment>
<dbReference type="InterPro" id="IPR007276">
    <property type="entry name" value="Nop14"/>
</dbReference>
<evidence type="ECO:0000256" key="5">
    <source>
        <dbReference type="ARBA" id="ARBA00023242"/>
    </source>
</evidence>
<gene>
    <name evidence="8" type="ORF">BC938DRAFT_478314</name>
</gene>
<dbReference type="Proteomes" id="UP000274822">
    <property type="component" value="Unassembled WGS sequence"/>
</dbReference>
<feature type="region of interest" description="Disordered" evidence="7">
    <location>
        <begin position="718"/>
        <end position="756"/>
    </location>
</feature>
<comment type="caution">
    <text evidence="8">The sequence shown here is derived from an EMBL/GenBank/DDBJ whole genome shotgun (WGS) entry which is preliminary data.</text>
</comment>
<dbReference type="AlphaFoldDB" id="A0A433QN13"/>
<feature type="compositionally biased region" description="Acidic residues" evidence="7">
    <location>
        <begin position="218"/>
        <end position="229"/>
    </location>
</feature>
<feature type="non-terminal residue" evidence="8">
    <location>
        <position position="1"/>
    </location>
</feature>
<feature type="non-terminal residue" evidence="8">
    <location>
        <position position="872"/>
    </location>
</feature>
<keyword evidence="9" id="KW-1185">Reference proteome</keyword>
<feature type="compositionally biased region" description="Basic and acidic residues" evidence="7">
    <location>
        <begin position="69"/>
        <end position="106"/>
    </location>
</feature>
<feature type="compositionally biased region" description="Acidic residues" evidence="7">
    <location>
        <begin position="183"/>
        <end position="207"/>
    </location>
</feature>
<name>A0A433QN13_9FUNG</name>
<comment type="function">
    <text evidence="6">Involved in nucleolar processing of pre-18S ribosomal RNA. Has a role in the nuclear export of 40S pre-ribosomal subunit to the cytoplasm.</text>
</comment>
<dbReference type="PANTHER" id="PTHR23183">
    <property type="entry name" value="NOP14"/>
    <property type="match status" value="1"/>
</dbReference>
<feature type="compositionally biased region" description="Acidic residues" evidence="7">
    <location>
        <begin position="146"/>
        <end position="160"/>
    </location>
</feature>
<sequence length="872" mass="97818">HERQKEKEEDEDLRKELDDGLDDIRDLLFTSDGAASDKDKPKRRPLPSQTLEASRADPVAQPKDEYEDYDRFVRELAFDRRAQPQDRMKSEEEVAAEEKAKLEKAERMRKRRMEGLEDEDDEEEEEADTRKGRKGRKSKKQRIPEADDLEDDFMAEEMEEEAGRLGRSLTVEDIMNAKRKEEDESEEEKGDEDEEEGEDEGEYESDYSDLSLEKGSGDDCDDSEDENGEAGDVFADSGDDMIDLSGKTLTITSKKLKPVITNGTGASPTTVRKTADGTRELPYVFPCPMTHRAFVAMFRAHDVHVEDEPIIVQRIRTLYHIKLAPENLQKLETFFAILLEHLVLLASPSSSALPAHLPLATLSRHARHLFELAQQMPEHAAVIFVERLRGMQAAFLHERVVPGLAEVVVLRVLGQVFPTSDFQHPVATPAMLFVGQCLEQGKVATEADVAKKIVLAQVLYEYQTISKRFLPEPLNFLISALVLLTPKPAFPGPTIPGTFPLLEGEAPNLRLERPDLEPAPLDAMALLATDGSEAGDPQRVRASLISASLAALDSYTLLYSSTPAFVEVFGPVVEVVREMKTAVEGRWSTKIEKQITALEDRLTRQLKFAKDRRQINPLKLQSHKPVPIATFVPKFEEGYVPLFTVSLWGSYHRSIIPFLLTFPHPQLLDRSPLRPRHGACAEGQAQGAVYQGAQGGDPRVAQGRHVCCAGEAAQDEGEGCRIQEDGHGRDDRAGGGTGREKQAREGEGEGKEETVREQWGQLEGNWKGGWSSNGDCFDTGAVSIRCMIEFVEVQRFWMYGMDSTEIYSIFLRNFWIPQMKCLRNITTPPRISFHTDEVKPGMEFDGTLILSKLLHVPYGFSVPQQTPAIRHK</sequence>
<evidence type="ECO:0000256" key="7">
    <source>
        <dbReference type="SAM" id="MobiDB-lite"/>
    </source>
</evidence>
<organism evidence="8 9">
    <name type="scientific">Jimgerdemannia flammicorona</name>
    <dbReference type="NCBI Taxonomy" id="994334"/>
    <lineage>
        <taxon>Eukaryota</taxon>
        <taxon>Fungi</taxon>
        <taxon>Fungi incertae sedis</taxon>
        <taxon>Mucoromycota</taxon>
        <taxon>Mucoromycotina</taxon>
        <taxon>Endogonomycetes</taxon>
        <taxon>Endogonales</taxon>
        <taxon>Endogonaceae</taxon>
        <taxon>Jimgerdemannia</taxon>
    </lineage>
</organism>
<reference evidence="8 9" key="1">
    <citation type="journal article" date="2018" name="New Phytol.">
        <title>Phylogenomics of Endogonaceae and evolution of mycorrhizas within Mucoromycota.</title>
        <authorList>
            <person name="Chang Y."/>
            <person name="Desiro A."/>
            <person name="Na H."/>
            <person name="Sandor L."/>
            <person name="Lipzen A."/>
            <person name="Clum A."/>
            <person name="Barry K."/>
            <person name="Grigoriev I.V."/>
            <person name="Martin F.M."/>
            <person name="Stajich J.E."/>
            <person name="Smith M.E."/>
            <person name="Bonito G."/>
            <person name="Spatafora J.W."/>
        </authorList>
    </citation>
    <scope>NUCLEOTIDE SEQUENCE [LARGE SCALE GENOMIC DNA]</scope>
    <source>
        <strain evidence="8 9">AD002</strain>
    </source>
</reference>
<dbReference type="Pfam" id="PF04147">
    <property type="entry name" value="Nop14"/>
    <property type="match status" value="1"/>
</dbReference>
<evidence type="ECO:0000256" key="3">
    <source>
        <dbReference type="ARBA" id="ARBA00022517"/>
    </source>
</evidence>
<dbReference type="GO" id="GO:0030692">
    <property type="term" value="C:Noc4p-Nop14p complex"/>
    <property type="evidence" value="ECO:0007669"/>
    <property type="project" value="TreeGrafter"/>
</dbReference>
<evidence type="ECO:0000313" key="9">
    <source>
        <dbReference type="Proteomes" id="UP000274822"/>
    </source>
</evidence>
<comment type="similarity">
    <text evidence="2">Belongs to the NOP14 family.</text>
</comment>
<accession>A0A433QN13</accession>
<dbReference type="GO" id="GO:0032040">
    <property type="term" value="C:small-subunit processome"/>
    <property type="evidence" value="ECO:0007669"/>
    <property type="project" value="InterPro"/>
</dbReference>